<evidence type="ECO:0000313" key="5">
    <source>
        <dbReference type="Proteomes" id="UP000198282"/>
    </source>
</evidence>
<keyword evidence="2" id="KW-0812">Transmembrane</keyword>
<keyword evidence="2" id="KW-1133">Transmembrane helix</keyword>
<proteinExistence type="predicted"/>
<sequence length="184" mass="20547">MTSRDDLRIGDAERDAVMTALREHYAQGRLTHEELDERLELTLSARTGRELALAGADLPDLHGSHSEDPRGFSDHDHRGHGGPGWAWRHGGAEWASRHGGAGWGHHRHAPHPGAWHHRHPARRGGAPFFPLLILLLIVGVATAGFGVLKFIFLAWLVMTVLGMFHRRHRHPRARARRGNHPGPF</sequence>
<evidence type="ECO:0000259" key="3">
    <source>
        <dbReference type="Pfam" id="PF08044"/>
    </source>
</evidence>
<organism evidence="4 5">
    <name type="scientific">Streptosporangium subroseum</name>
    <dbReference type="NCBI Taxonomy" id="106412"/>
    <lineage>
        <taxon>Bacteria</taxon>
        <taxon>Bacillati</taxon>
        <taxon>Actinomycetota</taxon>
        <taxon>Actinomycetes</taxon>
        <taxon>Streptosporangiales</taxon>
        <taxon>Streptosporangiaceae</taxon>
        <taxon>Streptosporangium</taxon>
    </lineage>
</organism>
<protein>
    <recommendedName>
        <fullName evidence="3">DUF1707 domain-containing protein</fullName>
    </recommendedName>
</protein>
<dbReference type="EMBL" id="FZOD01000005">
    <property type="protein sequence ID" value="SNS16601.1"/>
    <property type="molecule type" value="Genomic_DNA"/>
</dbReference>
<feature type="domain" description="DUF1707" evidence="3">
    <location>
        <begin position="7"/>
        <end position="59"/>
    </location>
</feature>
<reference evidence="4 5" key="1">
    <citation type="submission" date="2017-06" db="EMBL/GenBank/DDBJ databases">
        <authorList>
            <person name="Kim H.J."/>
            <person name="Triplett B.A."/>
        </authorList>
    </citation>
    <scope>NUCLEOTIDE SEQUENCE [LARGE SCALE GENOMIC DNA]</scope>
    <source>
        <strain evidence="4 5">CGMCC 4.2132</strain>
    </source>
</reference>
<feature type="transmembrane region" description="Helical" evidence="2">
    <location>
        <begin position="124"/>
        <end position="141"/>
    </location>
</feature>
<accession>A0A239CAE9</accession>
<feature type="compositionally biased region" description="Basic residues" evidence="1">
    <location>
        <begin position="104"/>
        <end position="118"/>
    </location>
</feature>
<feature type="region of interest" description="Disordered" evidence="1">
    <location>
        <begin position="58"/>
        <end position="81"/>
    </location>
</feature>
<dbReference type="Proteomes" id="UP000198282">
    <property type="component" value="Unassembled WGS sequence"/>
</dbReference>
<keyword evidence="2" id="KW-0472">Membrane</keyword>
<name>A0A239CAE9_9ACTN</name>
<keyword evidence="5" id="KW-1185">Reference proteome</keyword>
<dbReference type="InterPro" id="IPR012551">
    <property type="entry name" value="DUF1707_SHOCT-like"/>
</dbReference>
<dbReference type="RefSeq" id="WP_089206347.1">
    <property type="nucleotide sequence ID" value="NZ_FZOD01000005.1"/>
</dbReference>
<feature type="transmembrane region" description="Helical" evidence="2">
    <location>
        <begin position="147"/>
        <end position="164"/>
    </location>
</feature>
<feature type="compositionally biased region" description="Basic and acidic residues" evidence="1">
    <location>
        <begin position="59"/>
        <end position="79"/>
    </location>
</feature>
<feature type="region of interest" description="Disordered" evidence="1">
    <location>
        <begin position="98"/>
        <end position="118"/>
    </location>
</feature>
<dbReference type="OrthoDB" id="3534574at2"/>
<evidence type="ECO:0000256" key="1">
    <source>
        <dbReference type="SAM" id="MobiDB-lite"/>
    </source>
</evidence>
<dbReference type="Pfam" id="PF08044">
    <property type="entry name" value="DUF1707"/>
    <property type="match status" value="1"/>
</dbReference>
<gene>
    <name evidence="4" type="ORF">SAMN05216276_100568</name>
</gene>
<dbReference type="AlphaFoldDB" id="A0A239CAE9"/>
<evidence type="ECO:0000313" key="4">
    <source>
        <dbReference type="EMBL" id="SNS16601.1"/>
    </source>
</evidence>
<evidence type="ECO:0000256" key="2">
    <source>
        <dbReference type="SAM" id="Phobius"/>
    </source>
</evidence>